<gene>
    <name evidence="2" type="ORF">ACFQE6_07290</name>
</gene>
<sequence>MRHFDFTITPKDGSLHPVDRTIAETPTISRETLVYVNIFDNSTGVMLYYLQGDPEILESRLDDQPDVISYSVIDVKDESFHLYIRYFPKIAS</sequence>
<dbReference type="Pfam" id="PF24278">
    <property type="entry name" value="HVO_0513_N"/>
    <property type="match status" value="1"/>
</dbReference>
<dbReference type="RefSeq" id="WP_273737888.1">
    <property type="nucleotide sequence ID" value="NZ_JAQIVI010000100.1"/>
</dbReference>
<dbReference type="EMBL" id="JBHSWV010000100">
    <property type="protein sequence ID" value="MFC6764828.1"/>
    <property type="molecule type" value="Genomic_DNA"/>
</dbReference>
<accession>A0ABD5SIH2</accession>
<reference evidence="2 3" key="1">
    <citation type="journal article" date="2019" name="Int. J. Syst. Evol. Microbiol.">
        <title>The Global Catalogue of Microorganisms (GCM) 10K type strain sequencing project: providing services to taxonomists for standard genome sequencing and annotation.</title>
        <authorList>
            <consortium name="The Broad Institute Genomics Platform"/>
            <consortium name="The Broad Institute Genome Sequencing Center for Infectious Disease"/>
            <person name="Wu L."/>
            <person name="Ma J."/>
        </authorList>
    </citation>
    <scope>NUCLEOTIDE SEQUENCE [LARGE SCALE GENOMIC DNA]</scope>
    <source>
        <strain evidence="2 3">LMG 29247</strain>
    </source>
</reference>
<dbReference type="InterPro" id="IPR056493">
    <property type="entry name" value="HVO_0513_N"/>
</dbReference>
<comment type="caution">
    <text evidence="2">The sequence shown here is derived from an EMBL/GenBank/DDBJ whole genome shotgun (WGS) entry which is preliminary data.</text>
</comment>
<evidence type="ECO:0000259" key="1">
    <source>
        <dbReference type="Pfam" id="PF24278"/>
    </source>
</evidence>
<evidence type="ECO:0000313" key="3">
    <source>
        <dbReference type="Proteomes" id="UP001596383"/>
    </source>
</evidence>
<name>A0ABD5SIH2_9EURY</name>
<organism evidence="2 3">
    <name type="scientific">Natrinema soli</name>
    <dbReference type="NCBI Taxonomy" id="1930624"/>
    <lineage>
        <taxon>Archaea</taxon>
        <taxon>Methanobacteriati</taxon>
        <taxon>Methanobacteriota</taxon>
        <taxon>Stenosarchaea group</taxon>
        <taxon>Halobacteria</taxon>
        <taxon>Halobacteriales</taxon>
        <taxon>Natrialbaceae</taxon>
        <taxon>Natrinema</taxon>
    </lineage>
</organism>
<dbReference type="Proteomes" id="UP001596383">
    <property type="component" value="Unassembled WGS sequence"/>
</dbReference>
<dbReference type="AlphaFoldDB" id="A0ABD5SIH2"/>
<proteinExistence type="predicted"/>
<evidence type="ECO:0000313" key="2">
    <source>
        <dbReference type="EMBL" id="MFC6764828.1"/>
    </source>
</evidence>
<feature type="domain" description="HVO-0513-like N-terminal" evidence="1">
    <location>
        <begin position="16"/>
        <end position="87"/>
    </location>
</feature>
<keyword evidence="3" id="KW-1185">Reference proteome</keyword>
<protein>
    <recommendedName>
        <fullName evidence="1">HVO-0513-like N-terminal domain-containing protein</fullName>
    </recommendedName>
</protein>